<proteinExistence type="predicted"/>
<feature type="compositionally biased region" description="Polar residues" evidence="2">
    <location>
        <begin position="337"/>
        <end position="355"/>
    </location>
</feature>
<feature type="compositionally biased region" description="Low complexity" evidence="2">
    <location>
        <begin position="319"/>
        <end position="328"/>
    </location>
</feature>
<feature type="compositionally biased region" description="Polar residues" evidence="2">
    <location>
        <begin position="297"/>
        <end position="307"/>
    </location>
</feature>
<feature type="region of interest" description="Disordered" evidence="2">
    <location>
        <begin position="277"/>
        <end position="372"/>
    </location>
</feature>
<feature type="compositionally biased region" description="Acidic residues" evidence="2">
    <location>
        <begin position="1"/>
        <end position="16"/>
    </location>
</feature>
<feature type="region of interest" description="Disordered" evidence="2">
    <location>
        <begin position="210"/>
        <end position="265"/>
    </location>
</feature>
<evidence type="ECO:0000256" key="2">
    <source>
        <dbReference type="SAM" id="MobiDB-lite"/>
    </source>
</evidence>
<accession>A0A6J1T008</accession>
<dbReference type="GeneID" id="113212034"/>
<dbReference type="RefSeq" id="XP_026286387.1">
    <property type="nucleotide sequence ID" value="XM_026430602.2"/>
</dbReference>
<feature type="compositionally biased region" description="Polar residues" evidence="2">
    <location>
        <begin position="156"/>
        <end position="178"/>
    </location>
</feature>
<evidence type="ECO:0000256" key="1">
    <source>
        <dbReference type="SAM" id="Coils"/>
    </source>
</evidence>
<sequence length="615" mass="68636">MAAEEIDLTCSQEEDNEVHPRKRKDVVHVIDTSPTPKKLRHEPLPPSASQSDDTNISSREWDKIHRRLQRLEEVQVSNKVLHKEQYVTRREFNELAGRLIQVEERVQNMEQVLGNVRAAFLFEDPSKKSMNRNSLHSTLYSPPLNNIQSNDEESRSLQPSSNGQAITTPSNESNVKSTHALSLNTAKPQNSKQCTNGLNVQPTIMNRTISSTSASTPNTPIPTNVSGSSGSLVSQKQHQKLSVASSSTICSPQTNSSNSSRVQNTSIEIVQVARKVASQDMQTPMQRRSDHLPLPSAASNILSSTPQRKAGERPPHISNNNLNKQTNNSTVHHRHSAPSTSSSTHVPISVNHQPGSSLSSSLRASGELTTKQVNSVPQKMTSNYLLSELPPEFITHIRIKREVESEDTSVVEEVGTPNHIRVGENCVVYIAGTGRKIRKHLHYVAISGYTYEGQNGKVMPQIPPFFTDLNMENIQDLKHKEYLKTEALVMAALKAIQAIRHSARNCLKVTIVASKSGRKLISNMKNLCIGERFLETYPNVSKCRCEKLACDHPDRWTTHSPFARMYDLHKLFIAAEGINVEWCDQDEQQCQALLDLKSTMDARLAQAINQWRGKT</sequence>
<reference evidence="4" key="1">
    <citation type="submission" date="2025-08" db="UniProtKB">
        <authorList>
            <consortium name="RefSeq"/>
        </authorList>
    </citation>
    <scope>IDENTIFICATION</scope>
    <source>
        <tissue evidence="4">Whole organism</tissue>
    </source>
</reference>
<dbReference type="AlphaFoldDB" id="A0A6J1T008"/>
<keyword evidence="1" id="KW-0175">Coiled coil</keyword>
<gene>
    <name evidence="4" type="primary">LOC113212034</name>
</gene>
<feature type="region of interest" description="Disordered" evidence="2">
    <location>
        <begin position="128"/>
        <end position="178"/>
    </location>
</feature>
<evidence type="ECO:0000313" key="3">
    <source>
        <dbReference type="Proteomes" id="UP000504606"/>
    </source>
</evidence>
<name>A0A6J1T008_FRAOC</name>
<evidence type="ECO:0000313" key="4">
    <source>
        <dbReference type="RefSeq" id="XP_026286387.1"/>
    </source>
</evidence>
<feature type="compositionally biased region" description="Polar residues" evidence="2">
    <location>
        <begin position="47"/>
        <end position="58"/>
    </location>
</feature>
<dbReference type="KEGG" id="foc:113212034"/>
<feature type="region of interest" description="Disordered" evidence="2">
    <location>
        <begin position="1"/>
        <end position="58"/>
    </location>
</feature>
<keyword evidence="3" id="KW-1185">Reference proteome</keyword>
<feature type="compositionally biased region" description="Polar residues" evidence="2">
    <location>
        <begin position="131"/>
        <end position="149"/>
    </location>
</feature>
<organism evidence="3 4">
    <name type="scientific">Frankliniella occidentalis</name>
    <name type="common">Western flower thrips</name>
    <name type="synonym">Euthrips occidentalis</name>
    <dbReference type="NCBI Taxonomy" id="133901"/>
    <lineage>
        <taxon>Eukaryota</taxon>
        <taxon>Metazoa</taxon>
        <taxon>Ecdysozoa</taxon>
        <taxon>Arthropoda</taxon>
        <taxon>Hexapoda</taxon>
        <taxon>Insecta</taxon>
        <taxon>Pterygota</taxon>
        <taxon>Neoptera</taxon>
        <taxon>Paraneoptera</taxon>
        <taxon>Thysanoptera</taxon>
        <taxon>Terebrantia</taxon>
        <taxon>Thripoidea</taxon>
        <taxon>Thripidae</taxon>
        <taxon>Frankliniella</taxon>
    </lineage>
</organism>
<protein>
    <submittedName>
        <fullName evidence="4">Mucin-5AC-like</fullName>
    </submittedName>
</protein>
<dbReference type="Proteomes" id="UP000504606">
    <property type="component" value="Unplaced"/>
</dbReference>
<feature type="coiled-coil region" evidence="1">
    <location>
        <begin position="92"/>
        <end position="119"/>
    </location>
</feature>